<dbReference type="VEuPathDB" id="VectorBase:ASIS000181"/>
<keyword evidence="1" id="KW-0418">Kinase</keyword>
<dbReference type="VEuPathDB" id="VectorBase:ASIC001892"/>
<evidence type="ECO:0000313" key="1">
    <source>
        <dbReference type="EMBL" id="KFB35376.1"/>
    </source>
</evidence>
<gene>
    <name evidence="1" type="ORF">ZHAS_00001892</name>
</gene>
<evidence type="ECO:0000313" key="2">
    <source>
        <dbReference type="EnsemblMetazoa" id="ASIC001892-PA"/>
    </source>
</evidence>
<sequence length="53" mass="6168">MVTDDRFAMVTFTTAKQSADGRRTCARSVFQSIDGCQTHWDRKQDQRESARDR</sequence>
<reference evidence="1 3" key="1">
    <citation type="journal article" date="2014" name="BMC Genomics">
        <title>Genome sequence of Anopheles sinensis provides insight into genetics basis of mosquito competence for malaria parasites.</title>
        <authorList>
            <person name="Zhou D."/>
            <person name="Zhang D."/>
            <person name="Ding G."/>
            <person name="Shi L."/>
            <person name="Hou Q."/>
            <person name="Ye Y."/>
            <person name="Xu Y."/>
            <person name="Zhou H."/>
            <person name="Xiong C."/>
            <person name="Li S."/>
            <person name="Yu J."/>
            <person name="Hong S."/>
            <person name="Yu X."/>
            <person name="Zou P."/>
            <person name="Chen C."/>
            <person name="Chang X."/>
            <person name="Wang W."/>
            <person name="Lv Y."/>
            <person name="Sun Y."/>
            <person name="Ma L."/>
            <person name="Shen B."/>
            <person name="Zhu C."/>
        </authorList>
    </citation>
    <scope>NUCLEOTIDE SEQUENCE [LARGE SCALE GENOMIC DNA]</scope>
</reference>
<protein>
    <submittedName>
        <fullName evidence="1 2">Carbohydrate kinase, PfkB family</fullName>
    </submittedName>
</protein>
<evidence type="ECO:0000313" key="3">
    <source>
        <dbReference type="Proteomes" id="UP000030765"/>
    </source>
</evidence>
<dbReference type="AlphaFoldDB" id="A0A084VBN2"/>
<reference evidence="2" key="2">
    <citation type="submission" date="2020-05" db="UniProtKB">
        <authorList>
            <consortium name="EnsemblMetazoa"/>
        </authorList>
    </citation>
    <scope>IDENTIFICATION</scope>
</reference>
<proteinExistence type="predicted"/>
<dbReference type="GO" id="GO:0016301">
    <property type="term" value="F:kinase activity"/>
    <property type="evidence" value="ECO:0007669"/>
    <property type="project" value="UniProtKB-KW"/>
</dbReference>
<dbReference type="Proteomes" id="UP000030765">
    <property type="component" value="Unassembled WGS sequence"/>
</dbReference>
<keyword evidence="1" id="KW-0808">Transferase</keyword>
<dbReference type="EMBL" id="KE524467">
    <property type="protein sequence ID" value="KFB35376.1"/>
    <property type="molecule type" value="Genomic_DNA"/>
</dbReference>
<dbReference type="EMBL" id="ATLV01008350">
    <property type="status" value="NOT_ANNOTATED_CDS"/>
    <property type="molecule type" value="Genomic_DNA"/>
</dbReference>
<keyword evidence="3" id="KW-1185">Reference proteome</keyword>
<organism evidence="1">
    <name type="scientific">Anopheles sinensis</name>
    <name type="common">Mosquito</name>
    <dbReference type="NCBI Taxonomy" id="74873"/>
    <lineage>
        <taxon>Eukaryota</taxon>
        <taxon>Metazoa</taxon>
        <taxon>Ecdysozoa</taxon>
        <taxon>Arthropoda</taxon>
        <taxon>Hexapoda</taxon>
        <taxon>Insecta</taxon>
        <taxon>Pterygota</taxon>
        <taxon>Neoptera</taxon>
        <taxon>Endopterygota</taxon>
        <taxon>Diptera</taxon>
        <taxon>Nematocera</taxon>
        <taxon>Culicoidea</taxon>
        <taxon>Culicidae</taxon>
        <taxon>Anophelinae</taxon>
        <taxon>Anopheles</taxon>
    </lineage>
</organism>
<accession>A0A084VBN2</accession>
<dbReference type="EnsemblMetazoa" id="ASIC001892-RA">
    <property type="protein sequence ID" value="ASIC001892-PA"/>
    <property type="gene ID" value="ASIC001892"/>
</dbReference>
<name>A0A084VBN2_ANOSI</name>